<reference evidence="2" key="1">
    <citation type="submission" date="2019-08" db="EMBL/GenBank/DDBJ databases">
        <title>Comparative genome analysis confer to the adaptation heavy metal polluted environment.</title>
        <authorList>
            <person name="Li Y."/>
        </authorList>
    </citation>
    <scope>NUCLEOTIDE SEQUENCE [LARGE SCALE GENOMIC DNA]</scope>
    <source>
        <strain evidence="2">P1</strain>
    </source>
</reference>
<dbReference type="EMBL" id="CP043450">
    <property type="protein sequence ID" value="QEM10772.1"/>
    <property type="molecule type" value="Genomic_DNA"/>
</dbReference>
<proteinExistence type="predicted"/>
<accession>A0A5C1HY70</accession>
<gene>
    <name evidence="2" type="ORF">DEO27_012300</name>
</gene>
<keyword evidence="1" id="KW-1133">Transmembrane helix</keyword>
<evidence type="ECO:0000313" key="2">
    <source>
        <dbReference type="EMBL" id="QEM10772.1"/>
    </source>
</evidence>
<dbReference type="Proteomes" id="UP000251402">
    <property type="component" value="Chromosome"/>
</dbReference>
<evidence type="ECO:0000313" key="3">
    <source>
        <dbReference type="Proteomes" id="UP000251402"/>
    </source>
</evidence>
<organism evidence="2 3">
    <name type="scientific">Mucilaginibacter rubeus</name>
    <dbReference type="NCBI Taxonomy" id="2027860"/>
    <lineage>
        <taxon>Bacteria</taxon>
        <taxon>Pseudomonadati</taxon>
        <taxon>Bacteroidota</taxon>
        <taxon>Sphingobacteriia</taxon>
        <taxon>Sphingobacteriales</taxon>
        <taxon>Sphingobacteriaceae</taxon>
        <taxon>Mucilaginibacter</taxon>
    </lineage>
</organism>
<sequence length="79" mass="8447">MKNPFKKEDNTGLIVAIAAGALVAGTLAYLFLTESGGEVVRSIKHKLKDEAKDLASDVVSAKTGIKKKKIKKVADHIVK</sequence>
<keyword evidence="1" id="KW-0812">Transmembrane</keyword>
<protein>
    <recommendedName>
        <fullName evidence="4">YtxH domain-containing protein</fullName>
    </recommendedName>
</protein>
<dbReference type="KEGG" id="mrub:DEO27_012300"/>
<dbReference type="AlphaFoldDB" id="A0A5C1HY70"/>
<keyword evidence="3" id="KW-1185">Reference proteome</keyword>
<dbReference type="OrthoDB" id="799585at2"/>
<evidence type="ECO:0000256" key="1">
    <source>
        <dbReference type="SAM" id="Phobius"/>
    </source>
</evidence>
<keyword evidence="1" id="KW-0472">Membrane</keyword>
<name>A0A5C1HY70_9SPHI</name>
<evidence type="ECO:0008006" key="4">
    <source>
        <dbReference type="Google" id="ProtNLM"/>
    </source>
</evidence>
<dbReference type="RefSeq" id="WP_112565733.1">
    <property type="nucleotide sequence ID" value="NZ_CP043450.1"/>
</dbReference>
<feature type="transmembrane region" description="Helical" evidence="1">
    <location>
        <begin position="12"/>
        <end position="32"/>
    </location>
</feature>